<evidence type="ECO:0000313" key="2">
    <source>
        <dbReference type="Proteomes" id="UP000785679"/>
    </source>
</evidence>
<name>A0A8J8P835_HALGN</name>
<protein>
    <submittedName>
        <fullName evidence="1">Uncharacterized protein</fullName>
    </submittedName>
</protein>
<organism evidence="1 2">
    <name type="scientific">Halteria grandinella</name>
    <dbReference type="NCBI Taxonomy" id="5974"/>
    <lineage>
        <taxon>Eukaryota</taxon>
        <taxon>Sar</taxon>
        <taxon>Alveolata</taxon>
        <taxon>Ciliophora</taxon>
        <taxon>Intramacronucleata</taxon>
        <taxon>Spirotrichea</taxon>
        <taxon>Stichotrichia</taxon>
        <taxon>Sporadotrichida</taxon>
        <taxon>Halteriidae</taxon>
        <taxon>Halteria</taxon>
    </lineage>
</organism>
<keyword evidence="2" id="KW-1185">Reference proteome</keyword>
<comment type="caution">
    <text evidence="1">The sequence shown here is derived from an EMBL/GenBank/DDBJ whole genome shotgun (WGS) entry which is preliminary data.</text>
</comment>
<accession>A0A8J8P835</accession>
<gene>
    <name evidence="1" type="ORF">FGO68_gene8133</name>
</gene>
<sequence length="1035" mass="113781">MLGLALTSDATPQAYVFSQLCDFKVLCEYRLFRKTQSTTVTWAIKSVSYQTKALGMSLQESIIGRVAIIMAYESPNFTILMIDGASSTADVLDAASYSIGFNAPNSFSLFTQSDKIVCAFTNQTAALYIFTTTITTTDRKFDIFNGRLLTLAYASSLRALFASGNSISILAQSSTLEVYFISVNFNTNAQEKQQIPRNSFTSQILGNFISSTSYLVAGSLHSTFNTTYAQETLSNSQTKGVIMSNCGQTLCYPINDNTIRTYSLQTQISLQRMTQYTTTTTVAYYEGVATLEFQDLLTQYLVSIQTWCSNKLEAFTVDSSQPQVYAVKYGVASFLTLTPFSYCGALTTVPYLYSSSCMNCTLSKLPTGLSITNNFDLSMQLHSSATLAAGSYKLRISITIPGISPKTISLQYNFVLQVIGPPYFASSLATSLTAQIGVHYDYTFPTVNDKYGYSTSVTWTITDIQPGAQTNCPTTTDPALEQVFNRYPEKLCSTGYVPPLPSPLQYQCIYTFSIILTNSFGVSSTPYLLLLTLINGNQPPFWLNGPPGPAQVHLGQNSIVDFSGMFSDPNQDALVLSIQSSTCDASLAGGFKVRIKCTDISSTGTLHFSLTEVATGDAFKLEADLQIDIFNDPPSFEESLTDQIQAAGIMNIYYLPKIIDAESPCSDPIDVSVTMNGKVSNFISYQYDGNFLILDGSKNDIGQHIIDITLTDSLGSSSSHSFVLIIQEKAVGTQNVLPVQSLKNKGAPYFVSALESTITIEEGKTMSYVLPQIKDPDYDGYYLTVKLGEAIQFVSYSDYNFDIRPLLSQVSSKPYIIQLILTDDNKFGKKWISPIFEILVTAKFGSSYVIKDNNGTSSGQGKDHSQQQGQGYGIMESISKFKALNVTSDAMAKLKVIAQDPAPLINQITNKPFSIYLVSRESLDSINYTIDSKASPYVYLKLNFQDPYDISISQDLDQIMITSQVEITSKESKIIERIRKYSSDIAFVPIQLTEAQAYMVTMMKKSGDAACNAILSTNLILNISLQVTLLFYHSL</sequence>
<dbReference type="EMBL" id="RRYP01000546">
    <property type="protein sequence ID" value="TNV87251.1"/>
    <property type="molecule type" value="Genomic_DNA"/>
</dbReference>
<dbReference type="Proteomes" id="UP000785679">
    <property type="component" value="Unassembled WGS sequence"/>
</dbReference>
<proteinExistence type="predicted"/>
<evidence type="ECO:0000313" key="1">
    <source>
        <dbReference type="EMBL" id="TNV87251.1"/>
    </source>
</evidence>
<dbReference type="AlphaFoldDB" id="A0A8J8P835"/>
<reference evidence="1" key="1">
    <citation type="submission" date="2019-06" db="EMBL/GenBank/DDBJ databases">
        <authorList>
            <person name="Zheng W."/>
        </authorList>
    </citation>
    <scope>NUCLEOTIDE SEQUENCE</scope>
    <source>
        <strain evidence="1">QDHG01</strain>
    </source>
</reference>